<feature type="transmembrane region" description="Helical" evidence="13">
    <location>
        <begin position="288"/>
        <end position="306"/>
    </location>
</feature>
<keyword evidence="11 13" id="KW-0472">Membrane</keyword>
<protein>
    <recommendedName>
        <fullName evidence="4 13">GPI mannosyltransferase 1</fullName>
        <ecNumber evidence="13">2.4.1.-</ecNumber>
    </recommendedName>
    <alternativeName>
        <fullName evidence="13">GPI mannosyltransferase I</fullName>
    </alternativeName>
</protein>
<reference evidence="15" key="1">
    <citation type="submission" date="2016-05" db="EMBL/GenBank/DDBJ databases">
        <title>Comparative genomics of biotechnologically important yeasts.</title>
        <authorList>
            <consortium name="DOE Joint Genome Institute"/>
            <person name="Riley R."/>
            <person name="Haridas S."/>
            <person name="Wolfe K.H."/>
            <person name="Lopes M.R."/>
            <person name="Hittinger C.T."/>
            <person name="Goker M."/>
            <person name="Salamov A."/>
            <person name="Wisecaver J."/>
            <person name="Long T.M."/>
            <person name="Aerts A.L."/>
            <person name="Barry K."/>
            <person name="Choi C."/>
            <person name="Clum A."/>
            <person name="Coughlan A.Y."/>
            <person name="Deshpande S."/>
            <person name="Douglass A.P."/>
            <person name="Hanson S.J."/>
            <person name="Klenk H.-P."/>
            <person name="Labutti K."/>
            <person name="Lapidus A."/>
            <person name="Lindquist E."/>
            <person name="Lipzen A."/>
            <person name="Meier-Kolthoff J.P."/>
            <person name="Ohm R.A."/>
            <person name="Otillar R.P."/>
            <person name="Pangilinan J."/>
            <person name="Peng Y."/>
            <person name="Rokas A."/>
            <person name="Rosa C.A."/>
            <person name="Scheuner C."/>
            <person name="Sibirny A.A."/>
            <person name="Slot J.C."/>
            <person name="Stielow J.B."/>
            <person name="Sun H."/>
            <person name="Kurtzman C.P."/>
            <person name="Blackwell M."/>
            <person name="Grigoriev I.V."/>
            <person name="Jeffries T.W."/>
        </authorList>
    </citation>
    <scope>NUCLEOTIDE SEQUENCE [LARGE SCALE GENOMIC DNA]</scope>
    <source>
        <strain evidence="15">NRRL Y-12698</strain>
    </source>
</reference>
<keyword evidence="6 13" id="KW-0328">Glycosyltransferase</keyword>
<evidence type="ECO:0000256" key="8">
    <source>
        <dbReference type="ARBA" id="ARBA00022692"/>
    </source>
</evidence>
<evidence type="ECO:0000256" key="9">
    <source>
        <dbReference type="ARBA" id="ARBA00022824"/>
    </source>
</evidence>
<feature type="transmembrane region" description="Helical" evidence="13">
    <location>
        <begin position="130"/>
        <end position="151"/>
    </location>
</feature>
<evidence type="ECO:0000256" key="4">
    <source>
        <dbReference type="ARBA" id="ARBA00013797"/>
    </source>
</evidence>
<dbReference type="GeneID" id="30146333"/>
<comment type="pathway">
    <text evidence="2 13">Glycolipid biosynthesis; glycosylphosphatidylinositol-anchor biosynthesis.</text>
</comment>
<dbReference type="GO" id="GO:0006506">
    <property type="term" value="P:GPI anchor biosynthetic process"/>
    <property type="evidence" value="ECO:0007669"/>
    <property type="project" value="UniProtKB-UniPathway"/>
</dbReference>
<comment type="function">
    <text evidence="12 13">Mannosyltransferase involved in glycosylphosphatidylinositol-anchor biosynthesis. Transfers the first alpha-1,4-mannose to GlcN-acyl-PI during GPI precursor assembly. Required for cell wall integrity.</text>
</comment>
<dbReference type="AlphaFoldDB" id="A0A1E3QS83"/>
<evidence type="ECO:0000313" key="14">
    <source>
        <dbReference type="EMBL" id="ODQ80563.1"/>
    </source>
</evidence>
<keyword evidence="5 13" id="KW-0337">GPI-anchor biosynthesis</keyword>
<comment type="similarity">
    <text evidence="3 13">Belongs to the PIGM family.</text>
</comment>
<dbReference type="Pfam" id="PF05007">
    <property type="entry name" value="Mannosyl_trans"/>
    <property type="match status" value="1"/>
</dbReference>
<evidence type="ECO:0000256" key="5">
    <source>
        <dbReference type="ARBA" id="ARBA00022502"/>
    </source>
</evidence>
<evidence type="ECO:0000256" key="13">
    <source>
        <dbReference type="RuleBase" id="RU365064"/>
    </source>
</evidence>
<evidence type="ECO:0000256" key="1">
    <source>
        <dbReference type="ARBA" id="ARBA00004477"/>
    </source>
</evidence>
<dbReference type="RefSeq" id="XP_018985891.1">
    <property type="nucleotide sequence ID" value="XM_019128480.1"/>
</dbReference>
<dbReference type="InterPro" id="IPR007704">
    <property type="entry name" value="PIG-M"/>
</dbReference>
<evidence type="ECO:0000313" key="15">
    <source>
        <dbReference type="Proteomes" id="UP000094336"/>
    </source>
</evidence>
<dbReference type="UniPathway" id="UPA00196"/>
<dbReference type="GO" id="GO:0180041">
    <property type="term" value="F:dol-P-Man:GlcN-acyl-PI alpha-1,4-mannosyltransferase activity"/>
    <property type="evidence" value="ECO:0007669"/>
    <property type="project" value="EnsemblFungi"/>
</dbReference>
<evidence type="ECO:0000256" key="3">
    <source>
        <dbReference type="ARBA" id="ARBA00011071"/>
    </source>
</evidence>
<dbReference type="STRING" id="984486.A0A1E3QS83"/>
<feature type="transmembrane region" description="Helical" evidence="13">
    <location>
        <begin position="97"/>
        <end position="118"/>
    </location>
</feature>
<dbReference type="EC" id="2.4.1.-" evidence="13"/>
<evidence type="ECO:0000256" key="12">
    <source>
        <dbReference type="ARBA" id="ARBA00025399"/>
    </source>
</evidence>
<dbReference type="GO" id="GO:0005789">
    <property type="term" value="C:endoplasmic reticulum membrane"/>
    <property type="evidence" value="ECO:0007669"/>
    <property type="project" value="UniProtKB-SubCell"/>
</dbReference>
<keyword evidence="15" id="KW-1185">Reference proteome</keyword>
<comment type="subcellular location">
    <subcellularLocation>
        <location evidence="1 13">Endoplasmic reticulum membrane</location>
        <topology evidence="1 13">Multi-pass membrane protein</topology>
    </subcellularLocation>
</comment>
<dbReference type="PANTHER" id="PTHR12886:SF0">
    <property type="entry name" value="GPI MANNOSYLTRANSFERASE 1"/>
    <property type="match status" value="1"/>
</dbReference>
<feature type="transmembrane region" description="Helical" evidence="13">
    <location>
        <begin position="318"/>
        <end position="343"/>
    </location>
</feature>
<feature type="transmembrane region" description="Helical" evidence="13">
    <location>
        <begin position="171"/>
        <end position="200"/>
    </location>
</feature>
<evidence type="ECO:0000256" key="7">
    <source>
        <dbReference type="ARBA" id="ARBA00022679"/>
    </source>
</evidence>
<evidence type="ECO:0000256" key="6">
    <source>
        <dbReference type="ARBA" id="ARBA00022676"/>
    </source>
</evidence>
<feature type="transmembrane region" description="Helical" evidence="13">
    <location>
        <begin position="221"/>
        <end position="240"/>
    </location>
</feature>
<name>A0A1E3QS83_9ASCO</name>
<accession>A0A1E3QS83</accession>
<feature type="transmembrane region" description="Helical" evidence="13">
    <location>
        <begin position="385"/>
        <end position="409"/>
    </location>
</feature>
<gene>
    <name evidence="14" type="ORF">BABINDRAFT_160827</name>
</gene>
<evidence type="ECO:0000256" key="2">
    <source>
        <dbReference type="ARBA" id="ARBA00004687"/>
    </source>
</evidence>
<organism evidence="14 15">
    <name type="scientific">Babjeviella inositovora NRRL Y-12698</name>
    <dbReference type="NCBI Taxonomy" id="984486"/>
    <lineage>
        <taxon>Eukaryota</taxon>
        <taxon>Fungi</taxon>
        <taxon>Dikarya</taxon>
        <taxon>Ascomycota</taxon>
        <taxon>Saccharomycotina</taxon>
        <taxon>Pichiomycetes</taxon>
        <taxon>Serinales incertae sedis</taxon>
        <taxon>Babjeviella</taxon>
    </lineage>
</organism>
<sequence length="425" mass="48441">MPRSSVALADVSTTVLQKLLNTKCLLVASILLRIGFFAFGLYQDATMEVKYTDIDYLVFSDAAKYIHQGLSPYLRETYRYTPLLAWMLVPNVSLFRSWGKIIFILCDLVTGILILMVLKLYGNIPERKRIILASIWLLNPVVITISTRGSSESVLSVLVMLFVYYLLKGDVVLSGIFVGISVHFKIYPLIYIPSALLVFHKAPAWYNHPLLNLINTDRVKFTLASAASFLGLTGLMYHIYGYDFLYSSYLYHLVRIDHRHNFSVFNTLLYFNSAIVQHTTSILSIEKLAFIPQLFVSGVLIPLIFAQDDFVSCLFLQTFAFVTFNKVITSQYFIWFLIFLPVFLRNSQLLSTSRIKGIACLLLWVVGQMLWLYNAYNLEFLGQSTFYPGLMFSSAFFFLVNIWMLGIFADDLCVTTQGSLGMKGK</sequence>
<keyword evidence="10 13" id="KW-1133">Transmembrane helix</keyword>
<dbReference type="PANTHER" id="PTHR12886">
    <property type="entry name" value="PIG-M MANNOSYLTRANSFERASE"/>
    <property type="match status" value="1"/>
</dbReference>
<feature type="transmembrane region" description="Helical" evidence="13">
    <location>
        <begin position="355"/>
        <end position="373"/>
    </location>
</feature>
<keyword evidence="7 13" id="KW-0808">Transferase</keyword>
<feature type="transmembrane region" description="Helical" evidence="13">
    <location>
        <begin position="24"/>
        <end position="42"/>
    </location>
</feature>
<keyword evidence="8 13" id="KW-0812">Transmembrane</keyword>
<keyword evidence="9 13" id="KW-0256">Endoplasmic reticulum</keyword>
<dbReference type="GO" id="GO:1990529">
    <property type="term" value="C:glycosylphosphatidylinositol-mannosyltransferase I complex"/>
    <property type="evidence" value="ECO:0007669"/>
    <property type="project" value="EnsemblFungi"/>
</dbReference>
<proteinExistence type="inferred from homology"/>
<evidence type="ECO:0000256" key="11">
    <source>
        <dbReference type="ARBA" id="ARBA00023136"/>
    </source>
</evidence>
<dbReference type="EMBL" id="KV454429">
    <property type="protein sequence ID" value="ODQ80563.1"/>
    <property type="molecule type" value="Genomic_DNA"/>
</dbReference>
<evidence type="ECO:0000256" key="10">
    <source>
        <dbReference type="ARBA" id="ARBA00022989"/>
    </source>
</evidence>
<dbReference type="OrthoDB" id="1741594at2759"/>
<dbReference type="GO" id="GO:0031505">
    <property type="term" value="P:fungal-type cell wall organization"/>
    <property type="evidence" value="ECO:0007669"/>
    <property type="project" value="EnsemblFungi"/>
</dbReference>
<dbReference type="Proteomes" id="UP000094336">
    <property type="component" value="Unassembled WGS sequence"/>
</dbReference>